<keyword evidence="4" id="KW-0812">Transmembrane</keyword>
<evidence type="ECO:0000313" key="9">
    <source>
        <dbReference type="EMBL" id="CAB4339763.1"/>
    </source>
</evidence>
<dbReference type="Pfam" id="PF02416">
    <property type="entry name" value="TatA_B_E"/>
    <property type="match status" value="1"/>
</dbReference>
<name>A0A6J5ZJE8_9ZZZZ</name>
<dbReference type="NCBIfam" id="NF011430">
    <property type="entry name" value="PRK14861.1"/>
    <property type="match status" value="1"/>
</dbReference>
<keyword evidence="3" id="KW-1003">Cell membrane</keyword>
<accession>A0A6J5ZJE8</accession>
<dbReference type="HAMAP" id="MF_00236">
    <property type="entry name" value="TatA_E"/>
    <property type="match status" value="1"/>
</dbReference>
<dbReference type="EMBL" id="CAESAO010000027">
    <property type="protein sequence ID" value="CAB4339763.1"/>
    <property type="molecule type" value="Genomic_DNA"/>
</dbReference>
<evidence type="ECO:0000256" key="8">
    <source>
        <dbReference type="ARBA" id="ARBA00023136"/>
    </source>
</evidence>
<dbReference type="GO" id="GO:0043953">
    <property type="term" value="P:protein transport by the Tat complex"/>
    <property type="evidence" value="ECO:0007669"/>
    <property type="project" value="InterPro"/>
</dbReference>
<evidence type="ECO:0000256" key="7">
    <source>
        <dbReference type="ARBA" id="ARBA00023010"/>
    </source>
</evidence>
<dbReference type="GO" id="GO:0005886">
    <property type="term" value="C:plasma membrane"/>
    <property type="evidence" value="ECO:0007669"/>
    <property type="project" value="UniProtKB-SubCell"/>
</dbReference>
<evidence type="ECO:0000313" key="10">
    <source>
        <dbReference type="EMBL" id="CAB5035005.1"/>
    </source>
</evidence>
<gene>
    <name evidence="9" type="ORF">UFOPK3522_00483</name>
    <name evidence="10" type="ORF">UFOPK4175_00743</name>
</gene>
<keyword evidence="5" id="KW-0653">Protein transport</keyword>
<evidence type="ECO:0000256" key="2">
    <source>
        <dbReference type="ARBA" id="ARBA00022448"/>
    </source>
</evidence>
<dbReference type="InterPro" id="IPR003369">
    <property type="entry name" value="TatA/B/E"/>
</dbReference>
<evidence type="ECO:0000256" key="1">
    <source>
        <dbReference type="ARBA" id="ARBA00004162"/>
    </source>
</evidence>
<dbReference type="EMBL" id="CAFBPX010000120">
    <property type="protein sequence ID" value="CAB5035005.1"/>
    <property type="molecule type" value="Genomic_DNA"/>
</dbReference>
<protein>
    <submittedName>
        <fullName evidence="9">Unannotated protein</fullName>
    </submittedName>
</protein>
<comment type="subcellular location">
    <subcellularLocation>
        <location evidence="1">Cell membrane</location>
        <topology evidence="1">Single-pass membrane protein</topology>
    </subcellularLocation>
</comment>
<organism evidence="9">
    <name type="scientific">freshwater metagenome</name>
    <dbReference type="NCBI Taxonomy" id="449393"/>
    <lineage>
        <taxon>unclassified sequences</taxon>
        <taxon>metagenomes</taxon>
        <taxon>ecological metagenomes</taxon>
    </lineage>
</organism>
<evidence type="ECO:0000256" key="4">
    <source>
        <dbReference type="ARBA" id="ARBA00022692"/>
    </source>
</evidence>
<dbReference type="Gene3D" id="1.20.5.3310">
    <property type="match status" value="1"/>
</dbReference>
<dbReference type="PRINTS" id="PR01506">
    <property type="entry name" value="TATBPROTEIN"/>
</dbReference>
<keyword evidence="8" id="KW-0472">Membrane</keyword>
<keyword evidence="2" id="KW-0813">Transport</keyword>
<keyword evidence="7" id="KW-0811">Translocation</keyword>
<dbReference type="PANTHER" id="PTHR42982">
    <property type="entry name" value="SEC-INDEPENDENT PROTEIN TRANSLOCASE PROTEIN TATA"/>
    <property type="match status" value="1"/>
</dbReference>
<reference evidence="9" key="1">
    <citation type="submission" date="2020-05" db="EMBL/GenBank/DDBJ databases">
        <authorList>
            <person name="Chiriac C."/>
            <person name="Salcher M."/>
            <person name="Ghai R."/>
            <person name="Kavagutti S V."/>
        </authorList>
    </citation>
    <scope>NUCLEOTIDE SEQUENCE</scope>
</reference>
<dbReference type="InterPro" id="IPR006312">
    <property type="entry name" value="TatA/E"/>
</dbReference>
<dbReference type="NCBIfam" id="TIGR01411">
    <property type="entry name" value="tatAE"/>
    <property type="match status" value="1"/>
</dbReference>
<proteinExistence type="inferred from homology"/>
<evidence type="ECO:0000256" key="5">
    <source>
        <dbReference type="ARBA" id="ARBA00022927"/>
    </source>
</evidence>
<dbReference type="AlphaFoldDB" id="A0A6J5ZJE8"/>
<evidence type="ECO:0000256" key="3">
    <source>
        <dbReference type="ARBA" id="ARBA00022475"/>
    </source>
</evidence>
<dbReference type="PANTHER" id="PTHR42982:SF1">
    <property type="entry name" value="SEC-INDEPENDENT PROTEIN TRANSLOCASE PROTEIN TATA"/>
    <property type="match status" value="1"/>
</dbReference>
<evidence type="ECO:0000256" key="6">
    <source>
        <dbReference type="ARBA" id="ARBA00022989"/>
    </source>
</evidence>
<keyword evidence="6" id="KW-1133">Transmembrane helix</keyword>
<sequence length="65" mass="6928">MPSIGPMELIIVLVIALVVLGPKKLPEVGRSVGKGMREFKDSISGESKPDVAAVEIDEKPVIKTD</sequence>